<dbReference type="InterPro" id="IPR003029">
    <property type="entry name" value="S1_domain"/>
</dbReference>
<comment type="subcellular location">
    <subcellularLocation>
        <location evidence="1">Nucleus</location>
        <location evidence="1">Nucleolus</location>
    </subcellularLocation>
</comment>
<keyword evidence="4" id="KW-1185">Reference proteome</keyword>
<feature type="domain" description="S1 motif" evidence="3">
    <location>
        <begin position="86"/>
        <end position="168"/>
    </location>
</feature>
<protein>
    <submittedName>
        <fullName evidence="5">S1 motif domain-containing protein</fullName>
    </submittedName>
</protein>
<dbReference type="PANTHER" id="PTHR12686:SF8">
    <property type="entry name" value="EXOSOME COMPLEX COMPONENT CSL4"/>
    <property type="match status" value="1"/>
</dbReference>
<dbReference type="PANTHER" id="PTHR12686">
    <property type="entry name" value="3'-5' EXORIBONUCLEASE CSL4-RELATED"/>
    <property type="match status" value="1"/>
</dbReference>
<dbReference type="GO" id="GO:0005737">
    <property type="term" value="C:cytoplasm"/>
    <property type="evidence" value="ECO:0007669"/>
    <property type="project" value="TreeGrafter"/>
</dbReference>
<dbReference type="PROSITE" id="PS50126">
    <property type="entry name" value="S1"/>
    <property type="match status" value="1"/>
</dbReference>
<dbReference type="AlphaFoldDB" id="A0A0N5BNB7"/>
<dbReference type="Proteomes" id="UP000046392">
    <property type="component" value="Unplaced"/>
</dbReference>
<name>A0A0N5BNB7_STREA</name>
<dbReference type="Gene3D" id="2.40.50.100">
    <property type="match status" value="1"/>
</dbReference>
<evidence type="ECO:0000313" key="5">
    <source>
        <dbReference type="WBParaSite" id="SPAL_0000739600.1"/>
    </source>
</evidence>
<proteinExistence type="predicted"/>
<dbReference type="InterPro" id="IPR012340">
    <property type="entry name" value="NA-bd_OB-fold"/>
</dbReference>
<sequence length="212" mass="23272">MVTAEGPKVDRFVMVGEVIVESEPNYKAGAGTYFSNGYIRSSMMGNVYTDVVDDKMNPGKSEYIYSVKEANLPPEMASVAEEPKIGDIVTGKVVFISQMFARVHILCVNNLVLKVPLMGIIRKEHLGKRESKLESLPSCIQPGDIILAQILQLANVGNNNSPYILSMTEDTCGVLEAVGRDGKKLKPLNTCEVVHKETGYKELRKVAQVPLL</sequence>
<dbReference type="GO" id="GO:0005730">
    <property type="term" value="C:nucleolus"/>
    <property type="evidence" value="ECO:0007669"/>
    <property type="project" value="UniProtKB-SubCell"/>
</dbReference>
<dbReference type="Pfam" id="PF14382">
    <property type="entry name" value="ECR1_N"/>
    <property type="match status" value="1"/>
</dbReference>
<keyword evidence="2" id="KW-0271">Exosome</keyword>
<accession>A0A0N5BNB7</accession>
<reference evidence="5" key="1">
    <citation type="submission" date="2017-02" db="UniProtKB">
        <authorList>
            <consortium name="WormBaseParasite"/>
        </authorList>
    </citation>
    <scope>IDENTIFICATION</scope>
</reference>
<dbReference type="WBParaSite" id="SPAL_0000739600.1">
    <property type="protein sequence ID" value="SPAL_0000739600.1"/>
    <property type="gene ID" value="SPAL_0000739600"/>
</dbReference>
<dbReference type="STRING" id="174720.A0A0N5BNB7"/>
<dbReference type="Gene3D" id="2.40.50.140">
    <property type="entry name" value="Nucleic acid-binding proteins"/>
    <property type="match status" value="1"/>
</dbReference>
<dbReference type="InterPro" id="IPR039771">
    <property type="entry name" value="Csl4"/>
</dbReference>
<dbReference type="GO" id="GO:0003676">
    <property type="term" value="F:nucleic acid binding"/>
    <property type="evidence" value="ECO:0007669"/>
    <property type="project" value="InterPro"/>
</dbReference>
<dbReference type="GO" id="GO:0000176">
    <property type="term" value="C:nuclear exosome (RNase complex)"/>
    <property type="evidence" value="ECO:0007669"/>
    <property type="project" value="TreeGrafter"/>
</dbReference>
<organism evidence="4 5">
    <name type="scientific">Strongyloides papillosus</name>
    <name type="common">Intestinal threadworm</name>
    <dbReference type="NCBI Taxonomy" id="174720"/>
    <lineage>
        <taxon>Eukaryota</taxon>
        <taxon>Metazoa</taxon>
        <taxon>Ecdysozoa</taxon>
        <taxon>Nematoda</taxon>
        <taxon>Chromadorea</taxon>
        <taxon>Rhabditida</taxon>
        <taxon>Tylenchina</taxon>
        <taxon>Panagrolaimomorpha</taxon>
        <taxon>Strongyloidoidea</taxon>
        <taxon>Strongyloididae</taxon>
        <taxon>Strongyloides</taxon>
    </lineage>
</organism>
<evidence type="ECO:0000256" key="2">
    <source>
        <dbReference type="ARBA" id="ARBA00022835"/>
    </source>
</evidence>
<dbReference type="GO" id="GO:0006396">
    <property type="term" value="P:RNA processing"/>
    <property type="evidence" value="ECO:0007669"/>
    <property type="project" value="InterPro"/>
</dbReference>
<evidence type="ECO:0000256" key="1">
    <source>
        <dbReference type="ARBA" id="ARBA00004604"/>
    </source>
</evidence>
<dbReference type="SUPFAM" id="SSF110324">
    <property type="entry name" value="Ribosomal L27 protein-like"/>
    <property type="match status" value="1"/>
</dbReference>
<evidence type="ECO:0000313" key="4">
    <source>
        <dbReference type="Proteomes" id="UP000046392"/>
    </source>
</evidence>
<evidence type="ECO:0000259" key="3">
    <source>
        <dbReference type="PROSITE" id="PS50126"/>
    </source>
</evidence>
<dbReference type="SUPFAM" id="SSF50249">
    <property type="entry name" value="Nucleic acid-binding proteins"/>
    <property type="match status" value="1"/>
</dbReference>
<dbReference type="InterPro" id="IPR025721">
    <property type="entry name" value="Exosome_cplx_N_dom"/>
</dbReference>